<dbReference type="InterPro" id="IPR000832">
    <property type="entry name" value="GPCR_2_secretin-like"/>
</dbReference>
<keyword evidence="4 6" id="KW-0472">Membrane</keyword>
<sequence>MSDVAILPDGTEWLLKQAYTSSQVHGVTLLVVISCVSLAFVVALLSAIALSAFNTRTSLDQHLFVRTHVAAYFISLLISDLFQAIGSIMNARWIQDAVVETGSLCTAQAVFKQLADVSTAVWTLVIAIHTFCLLFLEIKSSRFTLYTTLVAGWFGIGAIIIAGPAALNTQKHGPFYGISGYWCWIAPRWSGARVGLDYLFMFVAAFFSFILYMLVFLRMRGNVIVEGRSISFRFSGATQWRGKHFGEQSLKIARQMLLYPIAYTIMILPIAASRFSSFAGDDVSFGVTLFTDSIFLLSGVVNVTLFAMARQLLPADSFRIPKWKISSPQPIPEMSFDPQNDSYYERSGSYAPSFDEKKADDLAPEDVSESLGVPPVLSIRTSNTHTTTIHLQPPPPGHVRDSDSRVESFYNMYGGEPTSAIPLTPEDDDAQTHVNRLA</sequence>
<evidence type="ECO:0000256" key="2">
    <source>
        <dbReference type="ARBA" id="ARBA00022692"/>
    </source>
</evidence>
<proteinExistence type="predicted"/>
<name>A0A8H6SEN7_MYCCL</name>
<dbReference type="OrthoDB" id="100006at2759"/>
<dbReference type="AlphaFoldDB" id="A0A8H6SEN7"/>
<comment type="subcellular location">
    <subcellularLocation>
        <location evidence="1">Membrane</location>
        <topology evidence="1">Multi-pass membrane protein</topology>
    </subcellularLocation>
</comment>
<dbReference type="PANTHER" id="PTHR23112">
    <property type="entry name" value="G PROTEIN-COUPLED RECEPTOR 157-RELATED"/>
    <property type="match status" value="1"/>
</dbReference>
<accession>A0A8H6SEN7</accession>
<dbReference type="Gene3D" id="1.20.1070.10">
    <property type="entry name" value="Rhodopsin 7-helix transmembrane proteins"/>
    <property type="match status" value="1"/>
</dbReference>
<feature type="transmembrane region" description="Helical" evidence="6">
    <location>
        <begin position="119"/>
        <end position="136"/>
    </location>
</feature>
<dbReference type="GO" id="GO:0004930">
    <property type="term" value="F:G protein-coupled receptor activity"/>
    <property type="evidence" value="ECO:0007669"/>
    <property type="project" value="InterPro"/>
</dbReference>
<keyword evidence="8" id="KW-1185">Reference proteome</keyword>
<dbReference type="GO" id="GO:0007189">
    <property type="term" value="P:adenylate cyclase-activating G protein-coupled receptor signaling pathway"/>
    <property type="evidence" value="ECO:0007669"/>
    <property type="project" value="TreeGrafter"/>
</dbReference>
<dbReference type="Proteomes" id="UP000613580">
    <property type="component" value="Unassembled WGS sequence"/>
</dbReference>
<gene>
    <name evidence="7" type="ORF">HMN09_01034500</name>
</gene>
<organism evidence="7 8">
    <name type="scientific">Mycena chlorophos</name>
    <name type="common">Agaric fungus</name>
    <name type="synonym">Agaricus chlorophos</name>
    <dbReference type="NCBI Taxonomy" id="658473"/>
    <lineage>
        <taxon>Eukaryota</taxon>
        <taxon>Fungi</taxon>
        <taxon>Dikarya</taxon>
        <taxon>Basidiomycota</taxon>
        <taxon>Agaricomycotina</taxon>
        <taxon>Agaricomycetes</taxon>
        <taxon>Agaricomycetidae</taxon>
        <taxon>Agaricales</taxon>
        <taxon>Marasmiineae</taxon>
        <taxon>Mycenaceae</taxon>
        <taxon>Mycena</taxon>
    </lineage>
</organism>
<dbReference type="GO" id="GO:0005886">
    <property type="term" value="C:plasma membrane"/>
    <property type="evidence" value="ECO:0007669"/>
    <property type="project" value="TreeGrafter"/>
</dbReference>
<feature type="transmembrane region" description="Helical" evidence="6">
    <location>
        <begin position="29"/>
        <end position="51"/>
    </location>
</feature>
<evidence type="ECO:0000313" key="7">
    <source>
        <dbReference type="EMBL" id="KAF7298131.1"/>
    </source>
</evidence>
<feature type="transmembrane region" description="Helical" evidence="6">
    <location>
        <begin position="198"/>
        <end position="217"/>
    </location>
</feature>
<feature type="transmembrane region" description="Helical" evidence="6">
    <location>
        <begin position="143"/>
        <end position="167"/>
    </location>
</feature>
<feature type="region of interest" description="Disordered" evidence="5">
    <location>
        <begin position="385"/>
        <end position="438"/>
    </location>
</feature>
<dbReference type="EMBL" id="JACAZE010000015">
    <property type="protein sequence ID" value="KAF7298131.1"/>
    <property type="molecule type" value="Genomic_DNA"/>
</dbReference>
<protein>
    <submittedName>
        <fullName evidence="7">Git3 domain-containing protein</fullName>
    </submittedName>
</protein>
<evidence type="ECO:0000256" key="3">
    <source>
        <dbReference type="ARBA" id="ARBA00022989"/>
    </source>
</evidence>
<dbReference type="PANTHER" id="PTHR23112:SF37">
    <property type="entry name" value="G PROTEIN-COUPLED RECEPTOR GPR1"/>
    <property type="match status" value="1"/>
</dbReference>
<feature type="transmembrane region" description="Helical" evidence="6">
    <location>
        <begin position="287"/>
        <end position="309"/>
    </location>
</feature>
<evidence type="ECO:0000313" key="8">
    <source>
        <dbReference type="Proteomes" id="UP000613580"/>
    </source>
</evidence>
<feature type="transmembrane region" description="Helical" evidence="6">
    <location>
        <begin position="63"/>
        <end position="85"/>
    </location>
</feature>
<evidence type="ECO:0000256" key="1">
    <source>
        <dbReference type="ARBA" id="ARBA00004141"/>
    </source>
</evidence>
<dbReference type="Pfam" id="PF00002">
    <property type="entry name" value="7tm_2"/>
    <property type="match status" value="1"/>
</dbReference>
<reference evidence="7" key="1">
    <citation type="submission" date="2020-05" db="EMBL/GenBank/DDBJ databases">
        <title>Mycena genomes resolve the evolution of fungal bioluminescence.</title>
        <authorList>
            <person name="Tsai I.J."/>
        </authorList>
    </citation>
    <scope>NUCLEOTIDE SEQUENCE</scope>
    <source>
        <strain evidence="7">110903Hualien_Pintung</strain>
    </source>
</reference>
<evidence type="ECO:0000256" key="4">
    <source>
        <dbReference type="ARBA" id="ARBA00023136"/>
    </source>
</evidence>
<feature type="transmembrane region" description="Helical" evidence="6">
    <location>
        <begin position="257"/>
        <end position="275"/>
    </location>
</feature>
<comment type="caution">
    <text evidence="7">The sequence shown here is derived from an EMBL/GenBank/DDBJ whole genome shotgun (WGS) entry which is preliminary data.</text>
</comment>
<evidence type="ECO:0000256" key="6">
    <source>
        <dbReference type="SAM" id="Phobius"/>
    </source>
</evidence>
<keyword evidence="2 6" id="KW-0812">Transmembrane</keyword>
<keyword evidence="3 6" id="KW-1133">Transmembrane helix</keyword>
<evidence type="ECO:0000256" key="5">
    <source>
        <dbReference type="SAM" id="MobiDB-lite"/>
    </source>
</evidence>